<evidence type="ECO:0000313" key="5">
    <source>
        <dbReference type="EMBL" id="SDH78735.1"/>
    </source>
</evidence>
<dbReference type="GO" id="GO:0043565">
    <property type="term" value="F:sequence-specific DNA binding"/>
    <property type="evidence" value="ECO:0007669"/>
    <property type="project" value="InterPro"/>
</dbReference>
<evidence type="ECO:0000256" key="1">
    <source>
        <dbReference type="ARBA" id="ARBA00023015"/>
    </source>
</evidence>
<evidence type="ECO:0000313" key="6">
    <source>
        <dbReference type="Proteomes" id="UP000198869"/>
    </source>
</evidence>
<keyword evidence="3" id="KW-0804">Transcription</keyword>
<dbReference type="Gene3D" id="1.10.10.60">
    <property type="entry name" value="Homeodomain-like"/>
    <property type="match status" value="1"/>
</dbReference>
<dbReference type="Pfam" id="PF12833">
    <property type="entry name" value="HTH_18"/>
    <property type="match status" value="1"/>
</dbReference>
<dbReference type="InterPro" id="IPR009057">
    <property type="entry name" value="Homeodomain-like_sf"/>
</dbReference>
<sequence length="292" mass="34316">MENNIKTLHLHHLEKVHPLKNEILIMPIAKLLENHHMQKPLRNRFYAVFLFKDAAGSVVIDDQMYDLRKDRFFFLNYNQVYQFSPSSGPEGYVILFTKSFYNYVYTGNKLIKSDTALTGMRQNIDVKTSSRNEFWQNFEAIRKEYLKNTLFSKEIICMQLKIFTLRFIRGAKTSKAQRLPADHKKEITEKFSELVNLHYKQFKTTAPYAEMLNLSPNYLNTLIKEQLALSAGRFIKNRVILEAERLLLHTTLSVTEISYELGFTDNSHFGKYFKSVKKTSPNAYRNRKALED</sequence>
<dbReference type="Proteomes" id="UP000198869">
    <property type="component" value="Unassembled WGS sequence"/>
</dbReference>
<dbReference type="OrthoDB" id="2585681at2"/>
<dbReference type="EMBL" id="FNDW01000002">
    <property type="protein sequence ID" value="SDH78735.1"/>
    <property type="molecule type" value="Genomic_DNA"/>
</dbReference>
<keyword evidence="2 5" id="KW-0238">DNA-binding</keyword>
<keyword evidence="6" id="KW-1185">Reference proteome</keyword>
<keyword evidence="1" id="KW-0805">Transcription regulation</keyword>
<dbReference type="SUPFAM" id="SSF46689">
    <property type="entry name" value="Homeodomain-like"/>
    <property type="match status" value="1"/>
</dbReference>
<dbReference type="STRING" id="311334.SAMN05421846_10253"/>
<evidence type="ECO:0000259" key="4">
    <source>
        <dbReference type="PROSITE" id="PS01124"/>
    </source>
</evidence>
<dbReference type="PANTHER" id="PTHR43280">
    <property type="entry name" value="ARAC-FAMILY TRANSCRIPTIONAL REGULATOR"/>
    <property type="match status" value="1"/>
</dbReference>
<evidence type="ECO:0000256" key="2">
    <source>
        <dbReference type="ARBA" id="ARBA00023125"/>
    </source>
</evidence>
<dbReference type="AlphaFoldDB" id="A0A1G8F9F3"/>
<reference evidence="6" key="1">
    <citation type="submission" date="2016-10" db="EMBL/GenBank/DDBJ databases">
        <authorList>
            <person name="Varghese N."/>
            <person name="Submissions S."/>
        </authorList>
    </citation>
    <scope>NUCLEOTIDE SEQUENCE [LARGE SCALE GENOMIC DNA]</scope>
    <source>
        <strain evidence="6">DSM 17071</strain>
    </source>
</reference>
<gene>
    <name evidence="5" type="ORF">SAMN05421846_10253</name>
</gene>
<name>A0A1G8F9F3_9FLAO</name>
<proteinExistence type="predicted"/>
<dbReference type="InterPro" id="IPR018060">
    <property type="entry name" value="HTH_AraC"/>
</dbReference>
<dbReference type="PANTHER" id="PTHR43280:SF32">
    <property type="entry name" value="TRANSCRIPTIONAL REGULATORY PROTEIN"/>
    <property type="match status" value="1"/>
</dbReference>
<evidence type="ECO:0000256" key="3">
    <source>
        <dbReference type="ARBA" id="ARBA00023163"/>
    </source>
</evidence>
<dbReference type="SMART" id="SM00342">
    <property type="entry name" value="HTH_ARAC"/>
    <property type="match status" value="1"/>
</dbReference>
<protein>
    <submittedName>
        <fullName evidence="5">AraC-type DNA-binding protein</fullName>
    </submittedName>
</protein>
<organism evidence="5 6">
    <name type="scientific">Chryseobacterium taeanense</name>
    <dbReference type="NCBI Taxonomy" id="311334"/>
    <lineage>
        <taxon>Bacteria</taxon>
        <taxon>Pseudomonadati</taxon>
        <taxon>Bacteroidota</taxon>
        <taxon>Flavobacteriia</taxon>
        <taxon>Flavobacteriales</taxon>
        <taxon>Weeksellaceae</taxon>
        <taxon>Chryseobacterium group</taxon>
        <taxon>Chryseobacterium</taxon>
    </lineage>
</organism>
<dbReference type="GO" id="GO:0003700">
    <property type="term" value="F:DNA-binding transcription factor activity"/>
    <property type="evidence" value="ECO:0007669"/>
    <property type="project" value="InterPro"/>
</dbReference>
<accession>A0A1G8F9F3</accession>
<dbReference type="RefSeq" id="WP_089854793.1">
    <property type="nucleotide sequence ID" value="NZ_FNDW01000002.1"/>
</dbReference>
<dbReference type="PROSITE" id="PS01124">
    <property type="entry name" value="HTH_ARAC_FAMILY_2"/>
    <property type="match status" value="1"/>
</dbReference>
<feature type="domain" description="HTH araC/xylS-type" evidence="4">
    <location>
        <begin position="189"/>
        <end position="287"/>
    </location>
</feature>